<accession>A0A3B0TSN2</accession>
<sequence length="38" mass="4350">MAKQVVWTITARSKGKIFLSIGLNGMEIRNIARKYLEL</sequence>
<dbReference type="AlphaFoldDB" id="A0A3B0TSN2"/>
<proteinExistence type="predicted"/>
<organism evidence="1">
    <name type="scientific">hydrothermal vent metagenome</name>
    <dbReference type="NCBI Taxonomy" id="652676"/>
    <lineage>
        <taxon>unclassified sequences</taxon>
        <taxon>metagenomes</taxon>
        <taxon>ecological metagenomes</taxon>
    </lineage>
</organism>
<dbReference type="EMBL" id="UOEP01000133">
    <property type="protein sequence ID" value="VAW20968.1"/>
    <property type="molecule type" value="Genomic_DNA"/>
</dbReference>
<protein>
    <submittedName>
        <fullName evidence="1">Uncharacterized protein</fullName>
    </submittedName>
</protein>
<evidence type="ECO:0000313" key="1">
    <source>
        <dbReference type="EMBL" id="VAW20968.1"/>
    </source>
</evidence>
<gene>
    <name evidence="1" type="ORF">MNBD_BACTEROID01-2291</name>
</gene>
<reference evidence="1" key="1">
    <citation type="submission" date="2018-06" db="EMBL/GenBank/DDBJ databases">
        <authorList>
            <person name="Zhirakovskaya E."/>
        </authorList>
    </citation>
    <scope>NUCLEOTIDE SEQUENCE</scope>
</reference>
<name>A0A3B0TSN2_9ZZZZ</name>